<evidence type="ECO:0000313" key="3">
    <source>
        <dbReference type="Proteomes" id="UP001321473"/>
    </source>
</evidence>
<keyword evidence="3" id="KW-1185">Reference proteome</keyword>
<dbReference type="EMBL" id="JARKHS020019286">
    <property type="protein sequence ID" value="KAK8771805.1"/>
    <property type="molecule type" value="Genomic_DNA"/>
</dbReference>
<evidence type="ECO:0008006" key="4">
    <source>
        <dbReference type="Google" id="ProtNLM"/>
    </source>
</evidence>
<accession>A0AAQ4EAM3</accession>
<dbReference type="InterPro" id="IPR015943">
    <property type="entry name" value="WD40/YVTN_repeat-like_dom_sf"/>
</dbReference>
<feature type="compositionally biased region" description="Basic and acidic residues" evidence="1">
    <location>
        <begin position="73"/>
        <end position="84"/>
    </location>
</feature>
<evidence type="ECO:0000256" key="1">
    <source>
        <dbReference type="SAM" id="MobiDB-lite"/>
    </source>
</evidence>
<feature type="region of interest" description="Disordered" evidence="1">
    <location>
        <begin position="795"/>
        <end position="837"/>
    </location>
</feature>
<dbReference type="Proteomes" id="UP001321473">
    <property type="component" value="Unassembled WGS sequence"/>
</dbReference>
<feature type="compositionally biased region" description="Low complexity" evidence="1">
    <location>
        <begin position="805"/>
        <end position="816"/>
    </location>
</feature>
<feature type="region of interest" description="Disordered" evidence="1">
    <location>
        <begin position="338"/>
        <end position="367"/>
    </location>
</feature>
<protein>
    <recommendedName>
        <fullName evidence="4">Partner and localiser of BRCA2 WD40 domain-containing protein</fullName>
    </recommendedName>
</protein>
<comment type="caution">
    <text evidence="2">The sequence shown here is derived from an EMBL/GenBank/DDBJ whole genome shotgun (WGS) entry which is preliminary data.</text>
</comment>
<feature type="compositionally biased region" description="Polar residues" evidence="1">
    <location>
        <begin position="164"/>
        <end position="184"/>
    </location>
</feature>
<evidence type="ECO:0000313" key="2">
    <source>
        <dbReference type="EMBL" id="KAK8771805.1"/>
    </source>
</evidence>
<feature type="region of interest" description="Disordered" evidence="1">
    <location>
        <begin position="26"/>
        <end position="116"/>
    </location>
</feature>
<feature type="compositionally biased region" description="Basic residues" evidence="1">
    <location>
        <begin position="26"/>
        <end position="38"/>
    </location>
</feature>
<feature type="region of interest" description="Disordered" evidence="1">
    <location>
        <begin position="157"/>
        <end position="185"/>
    </location>
</feature>
<name>A0AAQ4EAM3_AMBAM</name>
<dbReference type="Gene3D" id="2.130.10.10">
    <property type="entry name" value="YVTN repeat-like/Quinoprotein amine dehydrogenase"/>
    <property type="match status" value="1"/>
</dbReference>
<gene>
    <name evidence="2" type="ORF">V5799_024951</name>
</gene>
<proteinExistence type="predicted"/>
<reference evidence="2 3" key="1">
    <citation type="journal article" date="2023" name="Arcadia Sci">
        <title>De novo assembly of a long-read Amblyomma americanum tick genome.</title>
        <authorList>
            <person name="Chou S."/>
            <person name="Poskanzer K.E."/>
            <person name="Rollins M."/>
            <person name="Thuy-Boun P.S."/>
        </authorList>
    </citation>
    <scope>NUCLEOTIDE SEQUENCE [LARGE SCALE GENOMIC DNA]</scope>
    <source>
        <strain evidence="2">F_SG_1</strain>
        <tissue evidence="2">Salivary glands</tissue>
    </source>
</reference>
<organism evidence="2 3">
    <name type="scientific">Amblyomma americanum</name>
    <name type="common">Lone star tick</name>
    <dbReference type="NCBI Taxonomy" id="6943"/>
    <lineage>
        <taxon>Eukaryota</taxon>
        <taxon>Metazoa</taxon>
        <taxon>Ecdysozoa</taxon>
        <taxon>Arthropoda</taxon>
        <taxon>Chelicerata</taxon>
        <taxon>Arachnida</taxon>
        <taxon>Acari</taxon>
        <taxon>Parasitiformes</taxon>
        <taxon>Ixodida</taxon>
        <taxon>Ixodoidea</taxon>
        <taxon>Ixodidae</taxon>
        <taxon>Amblyomminae</taxon>
        <taxon>Amblyomma</taxon>
    </lineage>
</organism>
<sequence length="1415" mass="152330">MESSSRQSDILQKLQQIRRELAKKERKLQKLKRLSAHKRSLESGDSSSIGPEDTRSSAGVCSPPIEATLSQREICRPKLIRTDRPDDDSLLARGRAGSFGQADLAEGSDPSSPGRGEVELTAAVVLKEDSKDDGDAVSIVEGGICNEVAVHATLSDRRKGGSKFRTNNGGPLLSVSSEENSTHNADLLESSQKEMFEDSEVCWASQGTHSSWRSQDSTSVIHLSATQNTEGTEPPCQSTEALEPLCSKPWSPARKRRRTLCEQTADSASPLNYNFRKRRLSSVSPPLERRRVGREAKTVLGAFHKLVKQALELPVSMFQLHFEKLGLLQYLDAKGLSGQKSESTAGNSELSYGSDKTSGSLSVEPNMSISGNTLPKVLKPQVSGNLEPAGIAVLPLKSINIQVQSSTPISETKVTRPSHRRSLANNVVEDSLTIATLSAGRQHKRTTRTAHRTMSALTVEHNRSGQTTAVPSSVSPETELLSATRLQDVADVDWAASAHPMKQCSEVEASLLLQRGVYKAGDSCQQIERRNFTSLHEGLSRKTLFASGSCKIIAPEGQNDTTVEAPSQNISSALECASKHPLGTPTIKTKSSAEAKIASNGTTEMLPHSLSAAYSHSEISVPKSNTIRVQTVENHSDELSSPQSVVNGQSLKNGEIGSAAVPGGEVAVHSPTRSALFTQSEESDDTERAMTDLVTNVVEQLGSQEDGMGNCPAVGQHGDGVTILSDSATPDDLDIPEVQDSVLAPAPGAPVPLALCCGQENGLTEAQGSQLERDAESASCPGDSTDLLSSLRAHCNAQQGSSEGSANSASRPASPSFHPFAEGTREEGPSSGCPASLPVAQEDAQEGIVAGAPYPSSRSIAKKLFADPSGTDETPTVNSEAAELLDPTELEGMFDEWSEECAINGTAKPAAAGNAVDCRTATVGRCRTFDRPHSSTREAVQSIFAEQQAPATYLVSSSEEDRACKEEDGAECGSPGLLNQGHVVPDSRKLECILTHSLGRGDTEAGRNSPPTHQCSPWPPASLEALSQFSDEVCGGDTMHHAEERQLNSKDLVSATHRGGECVSSWCDEDCDGTEQSCVDKRNACNAAACHRGSLLGTRNPLFFFCALKCEQEQGVMATYLVQAEPRPFLVSVQASAISVWHLEHNTWRHSMAVGKLRFPVEGRECYLLHCGEWSVLAYLSPLVPRHVPCVQWRTADGGGRVQLMLTLGSNDGFPKRRRSLYRMAKLGCEGWFVTALRTAHGATLLRVHRLRYMHGELGDETEPLGRTSNLLDSLVGVESHPDALLGNSGNIFYVWDCQSRLLVKKMIHEPDMFADLEHISWCCSDRGLLFVLMRSSDDTTSTLVAMNPFSCKAEVVSSSSWKLATQARSSDMSVFAVFFISAVKNIKKKSRGRANLRAPLRSDVPTWTPCCHIG</sequence>